<dbReference type="Proteomes" id="UP001152607">
    <property type="component" value="Unassembled WGS sequence"/>
</dbReference>
<dbReference type="Gene3D" id="1.25.40.10">
    <property type="entry name" value="Tetratricopeptide repeat domain"/>
    <property type="match status" value="1"/>
</dbReference>
<evidence type="ECO:0000313" key="3">
    <source>
        <dbReference type="Proteomes" id="UP001152607"/>
    </source>
</evidence>
<keyword evidence="3" id="KW-1185">Reference proteome</keyword>
<evidence type="ECO:0008006" key="4">
    <source>
        <dbReference type="Google" id="ProtNLM"/>
    </source>
</evidence>
<sequence length="135" mass="15497">MNRRALEGSEKALGKEHHDKLTSVYCLAFLLHRWGRYEEAMLLYKRASSGYITTLGPDHPRTQACLDHQLSLEQLLHRHVADSLSHGSRNESRHEIIDVSTHRPNPGSLESTLLSPGALPKERWWRKFAKKVHKA</sequence>
<gene>
    <name evidence="2" type="ORF">PDIGIT_LOCUS21</name>
</gene>
<organism evidence="2 3">
    <name type="scientific">Periconia digitata</name>
    <dbReference type="NCBI Taxonomy" id="1303443"/>
    <lineage>
        <taxon>Eukaryota</taxon>
        <taxon>Fungi</taxon>
        <taxon>Dikarya</taxon>
        <taxon>Ascomycota</taxon>
        <taxon>Pezizomycotina</taxon>
        <taxon>Dothideomycetes</taxon>
        <taxon>Pleosporomycetidae</taxon>
        <taxon>Pleosporales</taxon>
        <taxon>Massarineae</taxon>
        <taxon>Periconiaceae</taxon>
        <taxon>Periconia</taxon>
    </lineage>
</organism>
<dbReference type="InterPro" id="IPR011990">
    <property type="entry name" value="TPR-like_helical_dom_sf"/>
</dbReference>
<proteinExistence type="predicted"/>
<dbReference type="AlphaFoldDB" id="A0A9W4TYT3"/>
<accession>A0A9W4TYT3</accession>
<feature type="compositionally biased region" description="Basic and acidic residues" evidence="1">
    <location>
        <begin position="88"/>
        <end position="101"/>
    </location>
</feature>
<name>A0A9W4TYT3_9PLEO</name>
<comment type="caution">
    <text evidence="2">The sequence shown here is derived from an EMBL/GenBank/DDBJ whole genome shotgun (WGS) entry which is preliminary data.</text>
</comment>
<evidence type="ECO:0000313" key="2">
    <source>
        <dbReference type="EMBL" id="CAI6225891.1"/>
    </source>
</evidence>
<dbReference type="Pfam" id="PF13374">
    <property type="entry name" value="TPR_10"/>
    <property type="match status" value="1"/>
</dbReference>
<dbReference type="SUPFAM" id="SSF48452">
    <property type="entry name" value="TPR-like"/>
    <property type="match status" value="1"/>
</dbReference>
<dbReference type="OrthoDB" id="3925022at2759"/>
<feature type="region of interest" description="Disordered" evidence="1">
    <location>
        <begin position="83"/>
        <end position="114"/>
    </location>
</feature>
<reference evidence="2" key="1">
    <citation type="submission" date="2023-01" db="EMBL/GenBank/DDBJ databases">
        <authorList>
            <person name="Van Ghelder C."/>
            <person name="Rancurel C."/>
        </authorList>
    </citation>
    <scope>NUCLEOTIDE SEQUENCE</scope>
    <source>
        <strain evidence="2">CNCM I-4278</strain>
    </source>
</reference>
<evidence type="ECO:0000256" key="1">
    <source>
        <dbReference type="SAM" id="MobiDB-lite"/>
    </source>
</evidence>
<protein>
    <recommendedName>
        <fullName evidence="4">Kinesin light chain</fullName>
    </recommendedName>
</protein>
<dbReference type="EMBL" id="CAOQHR010000001">
    <property type="protein sequence ID" value="CAI6225891.1"/>
    <property type="molecule type" value="Genomic_DNA"/>
</dbReference>